<keyword evidence="1" id="KW-0418">Kinase</keyword>
<accession>A0ABP7LE28</accession>
<keyword evidence="4" id="KW-1185">Reference proteome</keyword>
<keyword evidence="1" id="KW-0723">Serine/threonine-protein kinase</keyword>
<name>A0ABP7LE28_9ACTN</name>
<dbReference type="InterPro" id="IPR036890">
    <property type="entry name" value="HATPase_C_sf"/>
</dbReference>
<dbReference type="SUPFAM" id="SSF55874">
    <property type="entry name" value="ATPase domain of HSP90 chaperone/DNA topoisomerase II/histidine kinase"/>
    <property type="match status" value="1"/>
</dbReference>
<dbReference type="RefSeq" id="WP_425578511.1">
    <property type="nucleotide sequence ID" value="NZ_BAABAJ010000001.1"/>
</dbReference>
<evidence type="ECO:0000256" key="1">
    <source>
        <dbReference type="ARBA" id="ARBA00022527"/>
    </source>
</evidence>
<dbReference type="GO" id="GO:0005524">
    <property type="term" value="F:ATP binding"/>
    <property type="evidence" value="ECO:0007669"/>
    <property type="project" value="UniProtKB-KW"/>
</dbReference>
<feature type="domain" description="Histidine kinase/HSP90-like ATPase" evidence="2">
    <location>
        <begin position="37"/>
        <end position="143"/>
    </location>
</feature>
<dbReference type="PANTHER" id="PTHR35526:SF3">
    <property type="entry name" value="ANTI-SIGMA-F FACTOR RSBW"/>
    <property type="match status" value="1"/>
</dbReference>
<organism evidence="3 4">
    <name type="scientific">Streptomyces gulbargensis</name>
    <dbReference type="NCBI Taxonomy" id="364901"/>
    <lineage>
        <taxon>Bacteria</taxon>
        <taxon>Bacillati</taxon>
        <taxon>Actinomycetota</taxon>
        <taxon>Actinomycetes</taxon>
        <taxon>Kitasatosporales</taxon>
        <taxon>Streptomycetaceae</taxon>
        <taxon>Streptomyces</taxon>
    </lineage>
</organism>
<keyword evidence="3" id="KW-0067">ATP-binding</keyword>
<dbReference type="EMBL" id="BAABAJ010000001">
    <property type="protein sequence ID" value="GAA3897783.1"/>
    <property type="molecule type" value="Genomic_DNA"/>
</dbReference>
<dbReference type="InterPro" id="IPR003594">
    <property type="entry name" value="HATPase_dom"/>
</dbReference>
<dbReference type="PANTHER" id="PTHR35526">
    <property type="entry name" value="ANTI-SIGMA-F FACTOR RSBW-RELATED"/>
    <property type="match status" value="1"/>
</dbReference>
<evidence type="ECO:0000313" key="3">
    <source>
        <dbReference type="EMBL" id="GAA3897783.1"/>
    </source>
</evidence>
<evidence type="ECO:0000313" key="4">
    <source>
        <dbReference type="Proteomes" id="UP001501000"/>
    </source>
</evidence>
<dbReference type="CDD" id="cd16936">
    <property type="entry name" value="HATPase_RsbW-like"/>
    <property type="match status" value="1"/>
</dbReference>
<comment type="caution">
    <text evidence="3">The sequence shown here is derived from an EMBL/GenBank/DDBJ whole genome shotgun (WGS) entry which is preliminary data.</text>
</comment>
<sequence>MNMLERDEDSRTLAEYPVPVSVSAAFEGSEEIAVARTLARSFLTDVRTVHGLEVSADAVDVVQLVVSELVTNVRRHAPGPFLLTLKVQSQAVTVTVWDTEPDLPLPRPADPARVGRHGLEIVMALCRSFAIHREPVGKRITATVALTDPLGDETGR</sequence>
<dbReference type="InterPro" id="IPR050267">
    <property type="entry name" value="Anti-sigma-factor_SerPK"/>
</dbReference>
<evidence type="ECO:0000259" key="2">
    <source>
        <dbReference type="Pfam" id="PF13581"/>
    </source>
</evidence>
<protein>
    <submittedName>
        <fullName evidence="3">ATP-binding protein</fullName>
    </submittedName>
</protein>
<keyword evidence="1" id="KW-0808">Transferase</keyword>
<proteinExistence type="predicted"/>
<dbReference type="Proteomes" id="UP001501000">
    <property type="component" value="Unassembled WGS sequence"/>
</dbReference>
<reference evidence="4" key="1">
    <citation type="journal article" date="2019" name="Int. J. Syst. Evol. Microbiol.">
        <title>The Global Catalogue of Microorganisms (GCM) 10K type strain sequencing project: providing services to taxonomists for standard genome sequencing and annotation.</title>
        <authorList>
            <consortium name="The Broad Institute Genomics Platform"/>
            <consortium name="The Broad Institute Genome Sequencing Center for Infectious Disease"/>
            <person name="Wu L."/>
            <person name="Ma J."/>
        </authorList>
    </citation>
    <scope>NUCLEOTIDE SEQUENCE [LARGE SCALE GENOMIC DNA]</scope>
    <source>
        <strain evidence="4">JCM 16956</strain>
    </source>
</reference>
<dbReference type="Pfam" id="PF13581">
    <property type="entry name" value="HATPase_c_2"/>
    <property type="match status" value="1"/>
</dbReference>
<gene>
    <name evidence="3" type="ORF">GCM10022244_05120</name>
</gene>
<keyword evidence="3" id="KW-0547">Nucleotide-binding</keyword>
<dbReference type="Gene3D" id="3.30.565.10">
    <property type="entry name" value="Histidine kinase-like ATPase, C-terminal domain"/>
    <property type="match status" value="1"/>
</dbReference>